<dbReference type="RefSeq" id="WP_302050362.1">
    <property type="nucleotide sequence ID" value="NZ_JAMJEV010000041.1"/>
</dbReference>
<protein>
    <submittedName>
        <fullName evidence="2">TIGR02391 family protein</fullName>
    </submittedName>
</protein>
<organism evidence="2 3">
    <name type="scientific">Desulfosporosinus nitroreducens</name>
    <dbReference type="NCBI Taxonomy" id="2018668"/>
    <lineage>
        <taxon>Bacteria</taxon>
        <taxon>Bacillati</taxon>
        <taxon>Bacillota</taxon>
        <taxon>Clostridia</taxon>
        <taxon>Eubacteriales</taxon>
        <taxon>Desulfitobacteriaceae</taxon>
        <taxon>Desulfosporosinus</taxon>
    </lineage>
</organism>
<dbReference type="Pfam" id="PF09509">
    <property type="entry name" value="Hypoth_Ymh"/>
    <property type="match status" value="1"/>
</dbReference>
<evidence type="ECO:0000313" key="3">
    <source>
        <dbReference type="Proteomes" id="UP001176021"/>
    </source>
</evidence>
<keyword evidence="3" id="KW-1185">Reference proteome</keyword>
<dbReference type="InterPro" id="IPR012654">
    <property type="entry name" value="CHP02391"/>
</dbReference>
<dbReference type="NCBIfam" id="TIGR02391">
    <property type="entry name" value="hypoth_ymh"/>
    <property type="match status" value="1"/>
</dbReference>
<proteinExistence type="predicted"/>
<reference evidence="2" key="1">
    <citation type="submission" date="2022-05" db="EMBL/GenBank/DDBJ databases">
        <title>Expanded diversity of anoxic marine methylotrophy in a Black Sea sulfate reducing microorganism.</title>
        <authorList>
            <person name="Fischer P.Q."/>
            <person name="Stams A.J.M."/>
            <person name="Villanueva L."/>
            <person name="Sousa D.Z."/>
        </authorList>
    </citation>
    <scope>NUCLEOTIDE SEQUENCE</scope>
    <source>
        <strain evidence="2">P130</strain>
    </source>
</reference>
<dbReference type="Proteomes" id="UP001176021">
    <property type="component" value="Unassembled WGS sequence"/>
</dbReference>
<feature type="domain" description="Conserved hypothetical protein CHP02391" evidence="1">
    <location>
        <begin position="9"/>
        <end position="120"/>
    </location>
</feature>
<gene>
    <name evidence="2" type="ORF">M8H41_24735</name>
</gene>
<comment type="caution">
    <text evidence="2">The sequence shown here is derived from an EMBL/GenBank/DDBJ whole genome shotgun (WGS) entry which is preliminary data.</text>
</comment>
<evidence type="ECO:0000259" key="1">
    <source>
        <dbReference type="Pfam" id="PF09509"/>
    </source>
</evidence>
<dbReference type="EMBL" id="JAMJEV010000041">
    <property type="protein sequence ID" value="MDO0826007.1"/>
    <property type="molecule type" value="Genomic_DNA"/>
</dbReference>
<sequence length="378" mass="44667">MDIENIVSKDVWAVIKDNYEKGSYTIAVTNLIQYANEIVREKSGLSLDNTKLMDAAFLGQNPKLKINKFQTETEKDIQAGVGYLLKGLCLAVRNPRAHERYNDKKETVDKIILFIDYVLEFVRNSKQPALVEDWLEFVFDENFNNTKKYAEIVLQEIPEKKRYELLVNIFRYRERAKQNLLNNMVNELMNTIKPEELIEFLDNLNKELLYCSDNNSLRMFLSLFPPEKWECLIPLTKLKIEYMVQKSLEQGMMFCLYDDGEEQYIINSEGALSVWAINFMKYFDTKEKVYKILENKLSNKDVDVRNFTIKYFGEIIYDYELINNGFFKSGIKRSLEYFDKETYDNIDFYCNTVEDKELEVIFGIELEIAKDHFAVNMD</sequence>
<name>A0ABT8QYN3_9FIRM</name>
<evidence type="ECO:0000313" key="2">
    <source>
        <dbReference type="EMBL" id="MDO0826007.1"/>
    </source>
</evidence>
<accession>A0ABT8QYN3</accession>